<dbReference type="EMBL" id="FWPT01000027">
    <property type="protein sequence ID" value="SMA50975.1"/>
    <property type="molecule type" value="Genomic_DNA"/>
</dbReference>
<accession>A0A1X7ARW6</accession>
<keyword evidence="2" id="KW-1185">Reference proteome</keyword>
<proteinExistence type="predicted"/>
<protein>
    <submittedName>
        <fullName evidence="1">Uncharacterized protein</fullName>
    </submittedName>
</protein>
<name>A0A1X7ARW6_9GAMM</name>
<dbReference type="Proteomes" id="UP000196573">
    <property type="component" value="Unassembled WGS sequence"/>
</dbReference>
<gene>
    <name evidence="1" type="ORF">EHSB41UT_04798</name>
</gene>
<evidence type="ECO:0000313" key="2">
    <source>
        <dbReference type="Proteomes" id="UP000196573"/>
    </source>
</evidence>
<reference evidence="1 2" key="1">
    <citation type="submission" date="2017-03" db="EMBL/GenBank/DDBJ databases">
        <authorList>
            <person name="Afonso C.L."/>
            <person name="Miller P.J."/>
            <person name="Scott M.A."/>
            <person name="Spackman E."/>
            <person name="Goraichik I."/>
            <person name="Dimitrov K.M."/>
            <person name="Suarez D.L."/>
            <person name="Swayne D.E."/>
        </authorList>
    </citation>
    <scope>NUCLEOTIDE SEQUENCE [LARGE SCALE GENOMIC DNA]</scope>
    <source>
        <strain evidence="1">SB41UT1</strain>
    </source>
</reference>
<evidence type="ECO:0000313" key="1">
    <source>
        <dbReference type="EMBL" id="SMA50975.1"/>
    </source>
</evidence>
<dbReference type="AlphaFoldDB" id="A0A1X7ARW6"/>
<sequence>MTHNAHIRGAEGVPLDVLVMRGREAAELDTGVAPKLPLRTIAYARWHHVDYASFVHLISSSEVARAC</sequence>
<organism evidence="1 2">
    <name type="scientific">Parendozoicomonas haliclonae</name>
    <dbReference type="NCBI Taxonomy" id="1960125"/>
    <lineage>
        <taxon>Bacteria</taxon>
        <taxon>Pseudomonadati</taxon>
        <taxon>Pseudomonadota</taxon>
        <taxon>Gammaproteobacteria</taxon>
        <taxon>Oceanospirillales</taxon>
        <taxon>Endozoicomonadaceae</taxon>
        <taxon>Parendozoicomonas</taxon>
    </lineage>
</organism>